<evidence type="ECO:0000313" key="2">
    <source>
        <dbReference type="Proteomes" id="UP000317421"/>
    </source>
</evidence>
<protein>
    <submittedName>
        <fullName evidence="1">Uncharacterized protein</fullName>
    </submittedName>
</protein>
<proteinExistence type="predicted"/>
<reference evidence="1 2" key="1">
    <citation type="submission" date="2019-02" db="EMBL/GenBank/DDBJ databases">
        <title>Deep-cultivation of Planctomycetes and their phenomic and genomic characterization uncovers novel biology.</title>
        <authorList>
            <person name="Wiegand S."/>
            <person name="Jogler M."/>
            <person name="Boedeker C."/>
            <person name="Pinto D."/>
            <person name="Vollmers J."/>
            <person name="Rivas-Marin E."/>
            <person name="Kohn T."/>
            <person name="Peeters S.H."/>
            <person name="Heuer A."/>
            <person name="Rast P."/>
            <person name="Oberbeckmann S."/>
            <person name="Bunk B."/>
            <person name="Jeske O."/>
            <person name="Meyerdierks A."/>
            <person name="Storesund J.E."/>
            <person name="Kallscheuer N."/>
            <person name="Luecker S."/>
            <person name="Lage O.M."/>
            <person name="Pohl T."/>
            <person name="Merkel B.J."/>
            <person name="Hornburger P."/>
            <person name="Mueller R.-W."/>
            <person name="Bruemmer F."/>
            <person name="Labrenz M."/>
            <person name="Spormann A.M."/>
            <person name="Op Den Camp H."/>
            <person name="Overmann J."/>
            <person name="Amann R."/>
            <person name="Jetten M.S.M."/>
            <person name="Mascher T."/>
            <person name="Medema M.H."/>
            <person name="Devos D.P."/>
            <person name="Kaster A.-K."/>
            <person name="Ovreas L."/>
            <person name="Rohde M."/>
            <person name="Galperin M.Y."/>
            <person name="Jogler C."/>
        </authorList>
    </citation>
    <scope>NUCLEOTIDE SEQUENCE [LARGE SCALE GENOMIC DNA]</scope>
    <source>
        <strain evidence="1 2">Pla108</strain>
    </source>
</reference>
<accession>A0A5C6AM75</accession>
<dbReference type="Proteomes" id="UP000317421">
    <property type="component" value="Unassembled WGS sequence"/>
</dbReference>
<comment type="caution">
    <text evidence="1">The sequence shown here is derived from an EMBL/GenBank/DDBJ whole genome shotgun (WGS) entry which is preliminary data.</text>
</comment>
<gene>
    <name evidence="1" type="ORF">Pla108_11730</name>
</gene>
<organism evidence="1 2">
    <name type="scientific">Botrimarina colliarenosi</name>
    <dbReference type="NCBI Taxonomy" id="2528001"/>
    <lineage>
        <taxon>Bacteria</taxon>
        <taxon>Pseudomonadati</taxon>
        <taxon>Planctomycetota</taxon>
        <taxon>Planctomycetia</taxon>
        <taxon>Pirellulales</taxon>
        <taxon>Lacipirellulaceae</taxon>
        <taxon>Botrimarina</taxon>
    </lineage>
</organism>
<dbReference type="EMBL" id="SJPR01000001">
    <property type="protein sequence ID" value="TWU00226.1"/>
    <property type="molecule type" value="Genomic_DNA"/>
</dbReference>
<sequence>MGSCVVCAHPNIFFYLVLPFPLRTASKEDAPSLTPHSYCCFPAFSVAFSGLRILRTPFGEPVYELLHRYAGYGRYPFQLVVKLFFQPDLYADLAIRSG</sequence>
<evidence type="ECO:0000313" key="1">
    <source>
        <dbReference type="EMBL" id="TWU00226.1"/>
    </source>
</evidence>
<keyword evidence="2" id="KW-1185">Reference proteome</keyword>
<name>A0A5C6AM75_9BACT</name>
<dbReference type="AlphaFoldDB" id="A0A5C6AM75"/>